<accession>A0A2N3N9Q3</accession>
<dbReference type="InParanoid" id="A0A2N3N9Q3"/>
<organism evidence="2 3">
    <name type="scientific">Lomentospora prolificans</name>
    <dbReference type="NCBI Taxonomy" id="41688"/>
    <lineage>
        <taxon>Eukaryota</taxon>
        <taxon>Fungi</taxon>
        <taxon>Dikarya</taxon>
        <taxon>Ascomycota</taxon>
        <taxon>Pezizomycotina</taxon>
        <taxon>Sordariomycetes</taxon>
        <taxon>Hypocreomycetidae</taxon>
        <taxon>Microascales</taxon>
        <taxon>Microascaceae</taxon>
        <taxon>Lomentospora</taxon>
    </lineage>
</organism>
<dbReference type="STRING" id="41688.A0A2N3N9Q3"/>
<comment type="caution">
    <text evidence="2">The sequence shown here is derived from an EMBL/GenBank/DDBJ whole genome shotgun (WGS) entry which is preliminary data.</text>
</comment>
<gene>
    <name evidence="2" type="ORF">jhhlp_003765</name>
</gene>
<feature type="region of interest" description="Disordered" evidence="1">
    <location>
        <begin position="1"/>
        <end position="189"/>
    </location>
</feature>
<sequence length="189" mass="20214">MPPSKSELDAIAKAAEYDSNTYQSKTGRARPSDVDNAGVDSRVENKFEGAQVQYGDELSTNRGYNRRIPPEEGGDLDAKGRQTRGVQFEGAGGPEDDFAQRSRDFPGQNDDDVSRDDVGSGGQSRSTYDDILTEGQAAAQSNVGRNPPGVGGGKFKGEDYYTPEDVPDSTSSQGWVAPGSTIDQVPRSE</sequence>
<protein>
    <submittedName>
        <fullName evidence="2">Uncharacterized protein</fullName>
    </submittedName>
</protein>
<proteinExistence type="predicted"/>
<evidence type="ECO:0000256" key="1">
    <source>
        <dbReference type="SAM" id="MobiDB-lite"/>
    </source>
</evidence>
<keyword evidence="3" id="KW-1185">Reference proteome</keyword>
<evidence type="ECO:0000313" key="3">
    <source>
        <dbReference type="Proteomes" id="UP000233524"/>
    </source>
</evidence>
<dbReference type="VEuPathDB" id="FungiDB:jhhlp_003765"/>
<reference evidence="2 3" key="1">
    <citation type="journal article" date="2017" name="G3 (Bethesda)">
        <title>First Draft Genome Sequence of the Pathogenic Fungus Lomentospora prolificans (Formerly Scedosporium prolificans).</title>
        <authorList>
            <person name="Luo R."/>
            <person name="Zimin A."/>
            <person name="Workman R."/>
            <person name="Fan Y."/>
            <person name="Pertea G."/>
            <person name="Grossman N."/>
            <person name="Wear M.P."/>
            <person name="Jia B."/>
            <person name="Miller H."/>
            <person name="Casadevall A."/>
            <person name="Timp W."/>
            <person name="Zhang S.X."/>
            <person name="Salzberg S.L."/>
        </authorList>
    </citation>
    <scope>NUCLEOTIDE SEQUENCE [LARGE SCALE GENOMIC DNA]</scope>
    <source>
        <strain evidence="2 3">JHH-5317</strain>
    </source>
</reference>
<dbReference type="AlphaFoldDB" id="A0A2N3N9Q3"/>
<dbReference type="EMBL" id="NLAX01000010">
    <property type="protein sequence ID" value="PKS09151.1"/>
    <property type="molecule type" value="Genomic_DNA"/>
</dbReference>
<feature type="compositionally biased region" description="Basic and acidic residues" evidence="1">
    <location>
        <begin position="1"/>
        <end position="10"/>
    </location>
</feature>
<evidence type="ECO:0000313" key="2">
    <source>
        <dbReference type="EMBL" id="PKS09151.1"/>
    </source>
</evidence>
<name>A0A2N3N9Q3_9PEZI</name>
<dbReference type="Proteomes" id="UP000233524">
    <property type="component" value="Unassembled WGS sequence"/>
</dbReference>
<dbReference type="OrthoDB" id="3359339at2759"/>